<comment type="similarity">
    <text evidence="20">Belongs to the succinate/malate CoA ligase alpha subunit family.</text>
</comment>
<protein>
    <recommendedName>
        <fullName evidence="23">ATP-citrate synthase</fullName>
        <ecNumber evidence="23">2.3.3.8</ecNumber>
    </recommendedName>
    <alternativeName>
        <fullName evidence="23">ATP-citrate (pro-S-)-lyase</fullName>
    </alternativeName>
    <alternativeName>
        <fullName evidence="23">Citrate cleavage enzyme</fullName>
    </alternativeName>
</protein>
<comment type="similarity">
    <text evidence="4 23">In the N-terminal section; belongs to the succinate/malate CoA ligase beta subunit family.</text>
</comment>
<evidence type="ECO:0000259" key="28">
    <source>
        <dbReference type="Pfam" id="PF24948"/>
    </source>
</evidence>
<sequence>MSAKAIREYRGKKLISYHVKDISNGKHIIDDRSVLITSTTNYDLLVEQESWLLTTPLLVVKPDQLIKRRGKAGLVGIKLNWMEVQEWISQKMNTEITLESSSGSKDGVTGELHTFIVDPYVEHSQQDEYYICIQSDRNGEEILFCKDGGVDVGDVDTKAKRIHIGIDKIDLLSNELIDAELLDGVPLERITELSSFIITLFEVYRKLNFTYMEINPIVFSESEDGTTTTIIPLDLAAKIDETASFLNGPDWAKPIGGHLDLPAPFGRKEYPEEEYIRELDSKTGASLKLTVLNEYGRIWTMVAGGGASVVYADTISDLGYANELANYGEYSGAPSTEHTYEYAKTLIELMTKHEPPLTKKGDDDGEDNKGKIFIIGGSIANFTDIAATFAGLIKALLAYCDILLKHNVSIWVRRAGPNYQEGLQMLRECSNTTGLDIKIYGPETHITAVVPLALGLEAIKDFPQFDDPSHLHKKELAIQIADHEADHSVENFTAKTRCVVYGLMPVAVQGMLDFDFMCKREKPSVAAMIFPFSANHYMKFYWGTNEILLPVYESMDEAFQKHPEVSVVVNFASFRSVYGSVMEMLENHSEQIKTIGIIAEGVPESQTRAFNKVAADKGVGIIGPATVGGIKPGCFRIGNTGGMLDNIVMCKLYRPGSVAYVSRSGGLSNELNNMISRNTDGVYEGVAIGGDRYPGSRFLDHILRYNDNPSVHMLVLLGEVGGIDEYQICDALKSGRITKPLVAWCIGTCASKFTFEVQFGHAGALAKADMETSMAKNAALKKAGAHVPENFFEFGNMLNTIYTVLVDSGSIEPAPEVEAPKIPMDYQWAKRLGLVRKPAAFISSISDDRGDELKYGGMPISEVFDKDLGVGGVLGLLWFRRHLPVHVTKFIEMILMVTADHGPAVSGAHNTIVSARAGKDLVSSLCSGLLTIGPRFGGALDDAAKMFTSASDKGLDAETFVKDMRKQNKLIMGIGHKIKSLSNPDKRVEIIKNYALEHFDDNSVLLFALAVEQVTTKKKANLILNVDGCIAVCFVDMLRSCGAFTTEEADEQIENGCLNGLFVLGRSIGFIGHFLDQKRLKQGLYRHPWDDISYLTE</sequence>
<dbReference type="InterPro" id="IPR016142">
    <property type="entry name" value="Citrate_synth-like_lrg_a-sub"/>
</dbReference>
<gene>
    <name evidence="29" type="ORF">FRACYDRAFT_212647</name>
</gene>
<evidence type="ECO:0000256" key="7">
    <source>
        <dbReference type="ARBA" id="ARBA00022499"/>
    </source>
</evidence>
<evidence type="ECO:0000256" key="17">
    <source>
        <dbReference type="ARBA" id="ARBA00023098"/>
    </source>
</evidence>
<proteinExistence type="inferred from homology"/>
<dbReference type="FunFam" id="3.40.50.261:FF:000004">
    <property type="entry name" value="ATP-citrate synthase subunit"/>
    <property type="match status" value="1"/>
</dbReference>
<dbReference type="InterPro" id="IPR033847">
    <property type="entry name" value="Citrt_syn/SCS-alpha_CS"/>
</dbReference>
<evidence type="ECO:0000256" key="19">
    <source>
        <dbReference type="ARBA" id="ARBA00054002"/>
    </source>
</evidence>
<evidence type="ECO:0000256" key="2">
    <source>
        <dbReference type="ARBA" id="ARBA00004514"/>
    </source>
</evidence>
<evidence type="ECO:0000256" key="3">
    <source>
        <dbReference type="ARBA" id="ARBA00005899"/>
    </source>
</evidence>
<evidence type="ECO:0000259" key="27">
    <source>
        <dbReference type="Pfam" id="PF16114"/>
    </source>
</evidence>
<dbReference type="Gene3D" id="1.10.230.10">
    <property type="entry name" value="Cytochrome P450-Terp, domain 2"/>
    <property type="match status" value="1"/>
</dbReference>
<dbReference type="GO" id="GO:0003878">
    <property type="term" value="F:ATP citrate synthase activity"/>
    <property type="evidence" value="ECO:0007669"/>
    <property type="project" value="UniProtKB-UniRule"/>
</dbReference>
<dbReference type="InterPro" id="IPR003781">
    <property type="entry name" value="CoA-bd"/>
</dbReference>
<comment type="function">
    <text evidence="22">Catalyzes the cleavage of citrate into oxaloacetate and acetyl-CoA, the latter serving as common substrate in multiple biochemical reactions in protein, carbohydrate and lipid metabolism.</text>
</comment>
<comment type="catalytic activity">
    <reaction evidence="18 23">
        <text>oxaloacetate + acetyl-CoA + ADP + phosphate = citrate + ATP + CoA</text>
        <dbReference type="Rhea" id="RHEA:21160"/>
        <dbReference type="ChEBI" id="CHEBI:16452"/>
        <dbReference type="ChEBI" id="CHEBI:16947"/>
        <dbReference type="ChEBI" id="CHEBI:30616"/>
        <dbReference type="ChEBI" id="CHEBI:43474"/>
        <dbReference type="ChEBI" id="CHEBI:57287"/>
        <dbReference type="ChEBI" id="CHEBI:57288"/>
        <dbReference type="ChEBI" id="CHEBI:456216"/>
        <dbReference type="EC" id="2.3.3.8"/>
    </reaction>
</comment>
<dbReference type="GO" id="GO:0006085">
    <property type="term" value="P:acetyl-CoA biosynthetic process"/>
    <property type="evidence" value="ECO:0007669"/>
    <property type="project" value="InterPro"/>
</dbReference>
<dbReference type="InterPro" id="IPR002020">
    <property type="entry name" value="Citrate_synthase"/>
</dbReference>
<keyword evidence="11 23" id="KW-0479">Metal-binding</keyword>
<feature type="domain" description="ATP-citrate synthase/succinyl-CoA ligase C-terminal" evidence="25">
    <location>
        <begin position="661"/>
        <end position="785"/>
    </location>
</feature>
<dbReference type="Gene3D" id="3.40.50.261">
    <property type="entry name" value="Succinyl-CoA synthetase domains"/>
    <property type="match status" value="2"/>
</dbReference>
<dbReference type="InParanoid" id="A0A1E7ESV7"/>
<dbReference type="SUPFAM" id="SSF52210">
    <property type="entry name" value="Succinyl-CoA synthetase domains"/>
    <property type="match status" value="1"/>
</dbReference>
<evidence type="ECO:0000259" key="26">
    <source>
        <dbReference type="Pfam" id="PF02629"/>
    </source>
</evidence>
<dbReference type="Pfam" id="PF00549">
    <property type="entry name" value="Ligase_CoA"/>
    <property type="match status" value="1"/>
</dbReference>
<evidence type="ECO:0000256" key="13">
    <source>
        <dbReference type="ARBA" id="ARBA00022840"/>
    </source>
</evidence>
<dbReference type="InterPro" id="IPR056749">
    <property type="entry name" value="Citrate_synth_N"/>
</dbReference>
<evidence type="ECO:0000256" key="5">
    <source>
        <dbReference type="ARBA" id="ARBA00011881"/>
    </source>
</evidence>
<comment type="cofactor">
    <cofactor evidence="1">
        <name>Mg(2+)</name>
        <dbReference type="ChEBI" id="CHEBI:18420"/>
    </cofactor>
</comment>
<keyword evidence="8 23" id="KW-0444">Lipid biosynthesis</keyword>
<dbReference type="PANTHER" id="PTHR23118:SF42">
    <property type="entry name" value="ATP-CITRATE SYNTHASE"/>
    <property type="match status" value="1"/>
</dbReference>
<keyword evidence="13 23" id="KW-0067">ATP-binding</keyword>
<dbReference type="InterPro" id="IPR017440">
    <property type="entry name" value="Cit_synth/succinyl-CoA_lig_AS"/>
</dbReference>
<dbReference type="OrthoDB" id="3261737at2759"/>
<dbReference type="GO" id="GO:0005524">
    <property type="term" value="F:ATP binding"/>
    <property type="evidence" value="ECO:0007669"/>
    <property type="project" value="UniProtKB-UniRule"/>
</dbReference>
<evidence type="ECO:0000313" key="29">
    <source>
        <dbReference type="EMBL" id="OEU08643.1"/>
    </source>
</evidence>
<evidence type="ECO:0000256" key="4">
    <source>
        <dbReference type="ARBA" id="ARBA00010719"/>
    </source>
</evidence>
<dbReference type="SUPFAM" id="SSF51735">
    <property type="entry name" value="NAD(P)-binding Rossmann-fold domains"/>
    <property type="match status" value="1"/>
</dbReference>
<comment type="subunit">
    <text evidence="5 23">Homotetramer.</text>
</comment>
<keyword evidence="14 23" id="KW-0460">Magnesium</keyword>
<dbReference type="FunFam" id="3.40.50.261:FF:000003">
    <property type="entry name" value="ATP-citrate synthase subunit"/>
    <property type="match status" value="1"/>
</dbReference>
<keyword evidence="6 23" id="KW-0963">Cytoplasm</keyword>
<keyword evidence="30" id="KW-1185">Reference proteome</keyword>
<keyword evidence="16" id="KW-0007">Acetylation</keyword>
<evidence type="ECO:0000259" key="25">
    <source>
        <dbReference type="Pfam" id="PF00549"/>
    </source>
</evidence>
<reference evidence="29 30" key="1">
    <citation type="submission" date="2016-09" db="EMBL/GenBank/DDBJ databases">
        <title>Extensive genetic diversity and differential bi-allelic expression allows diatom success in the polar Southern Ocean.</title>
        <authorList>
            <consortium name="DOE Joint Genome Institute"/>
            <person name="Mock T."/>
            <person name="Otillar R.P."/>
            <person name="Strauss J."/>
            <person name="Dupont C."/>
            <person name="Frickenhaus S."/>
            <person name="Maumus F."/>
            <person name="Mcmullan M."/>
            <person name="Sanges R."/>
            <person name="Schmutz J."/>
            <person name="Toseland A."/>
            <person name="Valas R."/>
            <person name="Veluchamy A."/>
            <person name="Ward B.J."/>
            <person name="Allen A."/>
            <person name="Barry K."/>
            <person name="Falciatore A."/>
            <person name="Ferrante M."/>
            <person name="Fortunato A.E."/>
            <person name="Gloeckner G."/>
            <person name="Gruber A."/>
            <person name="Hipkin R."/>
            <person name="Janech M."/>
            <person name="Kroth P."/>
            <person name="Leese F."/>
            <person name="Lindquist E."/>
            <person name="Lyon B.R."/>
            <person name="Martin J."/>
            <person name="Mayer C."/>
            <person name="Parker M."/>
            <person name="Quesneville H."/>
            <person name="Raymond J."/>
            <person name="Uhlig C."/>
            <person name="Valentin K.U."/>
            <person name="Worden A.Z."/>
            <person name="Armbrust E.V."/>
            <person name="Bowler C."/>
            <person name="Green B."/>
            <person name="Moulton V."/>
            <person name="Van Oosterhout C."/>
            <person name="Grigoriev I."/>
        </authorList>
    </citation>
    <scope>NUCLEOTIDE SEQUENCE [LARGE SCALE GENOMIC DNA]</scope>
    <source>
        <strain evidence="29 30">CCMP1102</strain>
    </source>
</reference>
<feature type="active site" description="Tele-phosphohistidine intermediate" evidence="24">
    <location>
        <position position="761"/>
    </location>
</feature>
<dbReference type="GO" id="GO:0005829">
    <property type="term" value="C:cytosol"/>
    <property type="evidence" value="ECO:0007669"/>
    <property type="project" value="UniProtKB-SubCell"/>
</dbReference>
<dbReference type="InterPro" id="IPR036969">
    <property type="entry name" value="Citrate_synthase_sf"/>
</dbReference>
<evidence type="ECO:0000256" key="24">
    <source>
        <dbReference type="PIRSR" id="PIRSR036511-1"/>
    </source>
</evidence>
<evidence type="ECO:0000256" key="6">
    <source>
        <dbReference type="ARBA" id="ARBA00022490"/>
    </source>
</evidence>
<dbReference type="PROSITE" id="PS01216">
    <property type="entry name" value="SUCCINYL_COA_LIG_1"/>
    <property type="match status" value="1"/>
</dbReference>
<dbReference type="PRINTS" id="PR01798">
    <property type="entry name" value="SCOASYNTHASE"/>
</dbReference>
<dbReference type="PROSITE" id="PS00399">
    <property type="entry name" value="SUCCINYL_COA_LIG_2"/>
    <property type="match status" value="1"/>
</dbReference>
<dbReference type="Gene3D" id="3.30.470.110">
    <property type="match status" value="1"/>
</dbReference>
<evidence type="ECO:0000256" key="18">
    <source>
        <dbReference type="ARBA" id="ARBA00047593"/>
    </source>
</evidence>
<evidence type="ECO:0000256" key="10">
    <source>
        <dbReference type="ARBA" id="ARBA00022679"/>
    </source>
</evidence>
<dbReference type="Pfam" id="PF00285">
    <property type="entry name" value="Citrate_synt"/>
    <property type="match status" value="1"/>
</dbReference>
<dbReference type="Pfam" id="PF24948">
    <property type="entry name" value="Citrate_synth_N"/>
    <property type="match status" value="1"/>
</dbReference>
<dbReference type="GO" id="GO:0006633">
    <property type="term" value="P:fatty acid biosynthetic process"/>
    <property type="evidence" value="ECO:0007669"/>
    <property type="project" value="TreeGrafter"/>
</dbReference>
<evidence type="ECO:0000256" key="16">
    <source>
        <dbReference type="ARBA" id="ARBA00022990"/>
    </source>
</evidence>
<organism evidence="29 30">
    <name type="scientific">Fragilariopsis cylindrus CCMP1102</name>
    <dbReference type="NCBI Taxonomy" id="635003"/>
    <lineage>
        <taxon>Eukaryota</taxon>
        <taxon>Sar</taxon>
        <taxon>Stramenopiles</taxon>
        <taxon>Ochrophyta</taxon>
        <taxon>Bacillariophyta</taxon>
        <taxon>Bacillariophyceae</taxon>
        <taxon>Bacillariophycidae</taxon>
        <taxon>Bacillariales</taxon>
        <taxon>Bacillariaceae</taxon>
        <taxon>Fragilariopsis</taxon>
    </lineage>
</organism>
<dbReference type="InterPro" id="IPR036291">
    <property type="entry name" value="NAD(P)-bd_dom_sf"/>
</dbReference>
<comment type="subunit">
    <text evidence="21">Composed of two subunits.</text>
</comment>
<evidence type="ECO:0000256" key="8">
    <source>
        <dbReference type="ARBA" id="ARBA00022516"/>
    </source>
</evidence>
<dbReference type="FunFam" id="3.40.50.720:FF:000024">
    <property type="entry name" value="Probable ATP-citrate synthase"/>
    <property type="match status" value="1"/>
</dbReference>
<keyword evidence="17 23" id="KW-0443">Lipid metabolism</keyword>
<dbReference type="Proteomes" id="UP000095751">
    <property type="component" value="Unassembled WGS sequence"/>
</dbReference>
<keyword evidence="15" id="KW-0832">Ubl conjugation</keyword>
<comment type="similarity">
    <text evidence="3 23">In the C-terminal section; belongs to the succinate/malate CoA ligase alpha subunit family.</text>
</comment>
<comment type="function">
    <text evidence="19">Catalyzes the formation of cytosolic acetyl-CoA, which is mainly used for the biosynthesis of fatty acids and sterols.</text>
</comment>
<evidence type="ECO:0000256" key="21">
    <source>
        <dbReference type="ARBA" id="ARBA00062455"/>
    </source>
</evidence>
<comment type="subcellular location">
    <subcellularLocation>
        <location evidence="2">Cytoplasm</location>
        <location evidence="2">Cytosol</location>
    </subcellularLocation>
</comment>
<name>A0A1E7ESV7_9STRA</name>
<dbReference type="KEGG" id="fcy:FRACYDRAFT_212647"/>
<evidence type="ECO:0000256" key="14">
    <source>
        <dbReference type="ARBA" id="ARBA00022842"/>
    </source>
</evidence>
<dbReference type="SUPFAM" id="SSF56059">
    <property type="entry name" value="Glutathione synthetase ATP-binding domain-like"/>
    <property type="match status" value="1"/>
</dbReference>
<dbReference type="CDD" id="cd06100">
    <property type="entry name" value="CCL_ACL-C"/>
    <property type="match status" value="1"/>
</dbReference>
<evidence type="ECO:0000256" key="20">
    <source>
        <dbReference type="ARBA" id="ARBA00060724"/>
    </source>
</evidence>
<keyword evidence="7" id="KW-1017">Isopeptide bond</keyword>
<evidence type="ECO:0000256" key="22">
    <source>
        <dbReference type="ARBA" id="ARBA00093367"/>
    </source>
</evidence>
<dbReference type="GO" id="GO:0006101">
    <property type="term" value="P:citrate metabolic process"/>
    <property type="evidence" value="ECO:0007669"/>
    <property type="project" value="InterPro"/>
</dbReference>
<dbReference type="AlphaFoldDB" id="A0A1E7ESV7"/>
<keyword evidence="10 23" id="KW-0808">Transferase</keyword>
<dbReference type="InterPro" id="IPR032263">
    <property type="entry name" value="Citrate-bd"/>
</dbReference>
<dbReference type="GO" id="GO:0046872">
    <property type="term" value="F:metal ion binding"/>
    <property type="evidence" value="ECO:0007669"/>
    <property type="project" value="UniProtKB-UniRule"/>
</dbReference>
<evidence type="ECO:0000256" key="12">
    <source>
        <dbReference type="ARBA" id="ARBA00022741"/>
    </source>
</evidence>
<dbReference type="InterPro" id="IPR016143">
    <property type="entry name" value="Citrate_synth-like_sm_a-sub"/>
</dbReference>
<dbReference type="Gene3D" id="1.10.580.10">
    <property type="entry name" value="Citrate Synthase, domain 1"/>
    <property type="match status" value="1"/>
</dbReference>
<dbReference type="EMBL" id="KV784379">
    <property type="protein sequence ID" value="OEU08643.1"/>
    <property type="molecule type" value="Genomic_DNA"/>
</dbReference>
<dbReference type="InterPro" id="IPR016102">
    <property type="entry name" value="Succinyl-CoA_synth-like"/>
</dbReference>
<evidence type="ECO:0000256" key="23">
    <source>
        <dbReference type="PIRNR" id="PIRNR036511"/>
    </source>
</evidence>
<dbReference type="Gene3D" id="3.40.50.720">
    <property type="entry name" value="NAD(P)-binding Rossmann-like Domain"/>
    <property type="match status" value="1"/>
</dbReference>
<dbReference type="PANTHER" id="PTHR23118">
    <property type="entry name" value="ATP-CITRATE SYNTHASE"/>
    <property type="match status" value="1"/>
</dbReference>
<keyword evidence="29" id="KW-0456">Lyase</keyword>
<dbReference type="SUPFAM" id="SSF48256">
    <property type="entry name" value="Citrate synthase"/>
    <property type="match status" value="1"/>
</dbReference>
<feature type="domain" description="CoA-binding" evidence="26">
    <location>
        <begin position="495"/>
        <end position="601"/>
    </location>
</feature>
<evidence type="ECO:0000256" key="11">
    <source>
        <dbReference type="ARBA" id="ARBA00022723"/>
    </source>
</evidence>
<feature type="domain" description="ATP-citrate synthase ATP-grasp" evidence="28">
    <location>
        <begin position="2"/>
        <end position="251"/>
    </location>
</feature>
<evidence type="ECO:0000256" key="1">
    <source>
        <dbReference type="ARBA" id="ARBA00001946"/>
    </source>
</evidence>
<dbReference type="InterPro" id="IPR005811">
    <property type="entry name" value="SUCC_ACL_C"/>
</dbReference>
<dbReference type="Pfam" id="PF16114">
    <property type="entry name" value="Citrate_bind"/>
    <property type="match status" value="1"/>
</dbReference>
<dbReference type="Pfam" id="PF02629">
    <property type="entry name" value="CoA_binding"/>
    <property type="match status" value="1"/>
</dbReference>
<dbReference type="EC" id="2.3.3.8" evidence="23"/>
<evidence type="ECO:0000256" key="15">
    <source>
        <dbReference type="ARBA" id="ARBA00022843"/>
    </source>
</evidence>
<evidence type="ECO:0000256" key="9">
    <source>
        <dbReference type="ARBA" id="ARBA00022553"/>
    </source>
</evidence>
<keyword evidence="12 23" id="KW-0547">Nucleotide-binding</keyword>
<dbReference type="PIRSF" id="PIRSF036511">
    <property type="entry name" value="ATP_citrt_syn"/>
    <property type="match status" value="1"/>
</dbReference>
<dbReference type="InterPro" id="IPR014608">
    <property type="entry name" value="ATP-citrate_synthase"/>
</dbReference>
<accession>A0A1E7ESV7</accession>
<dbReference type="GO" id="GO:0016829">
    <property type="term" value="F:lyase activity"/>
    <property type="evidence" value="ECO:0007669"/>
    <property type="project" value="UniProtKB-KW"/>
</dbReference>
<feature type="domain" description="ATP-citrate synthase citrate-binding" evidence="27">
    <location>
        <begin position="267"/>
        <end position="455"/>
    </location>
</feature>
<evidence type="ECO:0000313" key="30">
    <source>
        <dbReference type="Proteomes" id="UP000095751"/>
    </source>
</evidence>
<dbReference type="FunFam" id="1.10.230.10:FF:000005">
    <property type="entry name" value="ATP-citrate synthase subunit 1"/>
    <property type="match status" value="1"/>
</dbReference>
<keyword evidence="9" id="KW-0597">Phosphoprotein</keyword>